<dbReference type="AlphaFoldDB" id="A0A2P9AFK4"/>
<organism evidence="3 4">
    <name type="scientific">Mesorhizobium delmotii</name>
    <dbReference type="NCBI Taxonomy" id="1631247"/>
    <lineage>
        <taxon>Bacteria</taxon>
        <taxon>Pseudomonadati</taxon>
        <taxon>Pseudomonadota</taxon>
        <taxon>Alphaproteobacteria</taxon>
        <taxon>Hyphomicrobiales</taxon>
        <taxon>Phyllobacteriaceae</taxon>
        <taxon>Mesorhizobium</taxon>
    </lineage>
</organism>
<dbReference type="PROSITE" id="PS51762">
    <property type="entry name" value="GH16_2"/>
    <property type="match status" value="1"/>
</dbReference>
<keyword evidence="4" id="KW-1185">Reference proteome</keyword>
<sequence>MICCGACEEKRDIKKSHPETSNYWHTTMTNRLSRRDLARAACAALVLTASGRLGRDARAAGPAQGSQPNAHSWHPGLFPEMIVKSWFQEDLAEGEVSSWQSGGVKPVAAMQAEPSLRPTKLPNNGGVLFKKGTKQALTWPAENDAPYLHRWWLVIARCNSAVNADANNVSVLCVNGAEGGPVHRQPQVCFRPSAGTFVSRLHDGKLKSEEGLCSTDFGDWNVMVGYRRGFVMQAVVNGVKTAGQTIYALAPNRMKSQSFMGDVNNPMRADVAIDCVIIGQSELNDSQIDRLMGWGMWRVGRQSALPGDHPYRQSPPSAVDANDKPERYAFDSASWASWAAIGDERYAHRGEAAPPIRAYTTVFFDDFESNSVVDNSTGAQSSIWYAPTHLTTVGVDAATPPISASPSSYVHDATSHTLALRLLHKGRWRTGAFSSVNNNGQGRCWGKGIFEIRARLPKILAPRPGFFPAFWAYGKEHLFWRTRNRLETDFWEYDGLNGAYINISQHVHKPRLGYADPHITPRDVRRKIAGYQVDPSSGFPSTIDVYDGEFHTWYAQIEDDYTYFVIDGYEVARVPTTPELAVKKYIIVDFAYDKKKGRAQPDPSQTYDMVIDYIRVRQTETELARVPTAFSALPAFSGRASPGQALTVVPNVIASQIECLWYRDGVPIVGETGTSYELSSRDVGHKIRCHVRAVSVLDQPEAWTPESETVG</sequence>
<dbReference type="Proteomes" id="UP000245698">
    <property type="component" value="Unassembled WGS sequence"/>
</dbReference>
<dbReference type="Gene3D" id="2.60.120.200">
    <property type="match status" value="1"/>
</dbReference>
<dbReference type="SUPFAM" id="SSF49899">
    <property type="entry name" value="Concanavalin A-like lectins/glucanases"/>
    <property type="match status" value="1"/>
</dbReference>
<proteinExistence type="inferred from homology"/>
<name>A0A2P9AFK4_9HYPH</name>
<evidence type="ECO:0000256" key="1">
    <source>
        <dbReference type="ARBA" id="ARBA00006865"/>
    </source>
</evidence>
<comment type="similarity">
    <text evidence="1">Belongs to the glycosyl hydrolase 16 family.</text>
</comment>
<protein>
    <recommendedName>
        <fullName evidence="2">GH16 domain-containing protein</fullName>
    </recommendedName>
</protein>
<dbReference type="GO" id="GO:0005975">
    <property type="term" value="P:carbohydrate metabolic process"/>
    <property type="evidence" value="ECO:0007669"/>
    <property type="project" value="InterPro"/>
</dbReference>
<evidence type="ECO:0000313" key="3">
    <source>
        <dbReference type="EMBL" id="SJM29921.1"/>
    </source>
</evidence>
<evidence type="ECO:0000259" key="2">
    <source>
        <dbReference type="PROSITE" id="PS51762"/>
    </source>
</evidence>
<feature type="domain" description="GH16" evidence="2">
    <location>
        <begin position="347"/>
        <end position="622"/>
    </location>
</feature>
<evidence type="ECO:0000313" key="4">
    <source>
        <dbReference type="Proteomes" id="UP000245698"/>
    </source>
</evidence>
<dbReference type="InterPro" id="IPR000757">
    <property type="entry name" value="Beta-glucanase-like"/>
</dbReference>
<dbReference type="InterPro" id="IPR013320">
    <property type="entry name" value="ConA-like_dom_sf"/>
</dbReference>
<reference evidence="4" key="1">
    <citation type="submission" date="2016-12" db="EMBL/GenBank/DDBJ databases">
        <authorList>
            <person name="Brunel B."/>
        </authorList>
    </citation>
    <scope>NUCLEOTIDE SEQUENCE [LARGE SCALE GENOMIC DNA]</scope>
</reference>
<accession>A0A2P9AFK4</accession>
<dbReference type="GO" id="GO:0004553">
    <property type="term" value="F:hydrolase activity, hydrolyzing O-glycosyl compounds"/>
    <property type="evidence" value="ECO:0007669"/>
    <property type="project" value="InterPro"/>
</dbReference>
<gene>
    <name evidence="3" type="ORF">BQ8482_111851</name>
</gene>
<dbReference type="Gene3D" id="2.60.40.2700">
    <property type="match status" value="1"/>
</dbReference>
<dbReference type="EMBL" id="FUIG01000013">
    <property type="protein sequence ID" value="SJM29921.1"/>
    <property type="molecule type" value="Genomic_DNA"/>
</dbReference>